<protein>
    <submittedName>
        <fullName evidence="6">IclR family transcriptional regulator</fullName>
    </submittedName>
</protein>
<sequence>MPEQEIAGQETDAGSRSGLARALTVIELIAERSPETMGLSVLARDLSLSKSVTHRILKELVALDFLAFDPATKHYRLGSGALQVGLAALRGLDVPRLARPYLRRLVQRTSETATLSVRQGWGRVYIDQVLSPHEIRMSVVLGTSHALHAGSSSKAILAGLPDADVDEYLESHALDPVTAATITSVDALRTEITHIREVGYALSSGERQAGAGSVAAPVHLANGDVFGSISLCGPIDRFRPDVAAAHGALVAETARRISAELGHRASMKEA</sequence>
<dbReference type="SMART" id="SM00346">
    <property type="entry name" value="HTH_ICLR"/>
    <property type="match status" value="1"/>
</dbReference>
<feature type="domain" description="HTH iclR-type" evidence="4">
    <location>
        <begin position="16"/>
        <end position="79"/>
    </location>
</feature>
<dbReference type="InterPro" id="IPR050707">
    <property type="entry name" value="HTH_MetabolicPath_Reg"/>
</dbReference>
<dbReference type="PANTHER" id="PTHR30136">
    <property type="entry name" value="HELIX-TURN-HELIX TRANSCRIPTIONAL REGULATOR, ICLR FAMILY"/>
    <property type="match status" value="1"/>
</dbReference>
<keyword evidence="1" id="KW-0805">Transcription regulation</keyword>
<evidence type="ECO:0000256" key="2">
    <source>
        <dbReference type="ARBA" id="ARBA00023125"/>
    </source>
</evidence>
<dbReference type="Pfam" id="PF09339">
    <property type="entry name" value="HTH_IclR"/>
    <property type="match status" value="1"/>
</dbReference>
<evidence type="ECO:0000256" key="3">
    <source>
        <dbReference type="ARBA" id="ARBA00023163"/>
    </source>
</evidence>
<dbReference type="RefSeq" id="WP_344422901.1">
    <property type="nucleotide sequence ID" value="NZ_BAAAQK010000022.1"/>
</dbReference>
<evidence type="ECO:0000256" key="1">
    <source>
        <dbReference type="ARBA" id="ARBA00023015"/>
    </source>
</evidence>
<comment type="caution">
    <text evidence="6">The sequence shown here is derived from an EMBL/GenBank/DDBJ whole genome shotgun (WGS) entry which is preliminary data.</text>
</comment>
<dbReference type="SUPFAM" id="SSF55781">
    <property type="entry name" value="GAF domain-like"/>
    <property type="match status" value="1"/>
</dbReference>
<accession>A0ABN2NGB7</accession>
<evidence type="ECO:0000313" key="6">
    <source>
        <dbReference type="EMBL" id="GAA1866681.1"/>
    </source>
</evidence>
<dbReference type="InterPro" id="IPR029016">
    <property type="entry name" value="GAF-like_dom_sf"/>
</dbReference>
<proteinExistence type="predicted"/>
<keyword evidence="2" id="KW-0238">DNA-binding</keyword>
<feature type="domain" description="IclR-ED" evidence="5">
    <location>
        <begin position="80"/>
        <end position="263"/>
    </location>
</feature>
<evidence type="ECO:0000313" key="7">
    <source>
        <dbReference type="Proteomes" id="UP001500449"/>
    </source>
</evidence>
<dbReference type="PROSITE" id="PS51078">
    <property type="entry name" value="ICLR_ED"/>
    <property type="match status" value="1"/>
</dbReference>
<dbReference type="EMBL" id="BAAAQK010000022">
    <property type="protein sequence ID" value="GAA1866681.1"/>
    <property type="molecule type" value="Genomic_DNA"/>
</dbReference>
<evidence type="ECO:0000259" key="5">
    <source>
        <dbReference type="PROSITE" id="PS51078"/>
    </source>
</evidence>
<name>A0ABN2NGB7_9PSEU</name>
<dbReference type="InterPro" id="IPR014757">
    <property type="entry name" value="Tscrpt_reg_IclR_C"/>
</dbReference>
<organism evidence="6 7">
    <name type="scientific">Pseudonocardia ailaonensis</name>
    <dbReference type="NCBI Taxonomy" id="367279"/>
    <lineage>
        <taxon>Bacteria</taxon>
        <taxon>Bacillati</taxon>
        <taxon>Actinomycetota</taxon>
        <taxon>Actinomycetes</taxon>
        <taxon>Pseudonocardiales</taxon>
        <taxon>Pseudonocardiaceae</taxon>
        <taxon>Pseudonocardia</taxon>
    </lineage>
</organism>
<dbReference type="Gene3D" id="1.10.10.10">
    <property type="entry name" value="Winged helix-like DNA-binding domain superfamily/Winged helix DNA-binding domain"/>
    <property type="match status" value="1"/>
</dbReference>
<dbReference type="PROSITE" id="PS51077">
    <property type="entry name" value="HTH_ICLR"/>
    <property type="match status" value="1"/>
</dbReference>
<dbReference type="InterPro" id="IPR005471">
    <property type="entry name" value="Tscrpt_reg_IclR_N"/>
</dbReference>
<dbReference type="PANTHER" id="PTHR30136:SF24">
    <property type="entry name" value="HTH-TYPE TRANSCRIPTIONAL REPRESSOR ALLR"/>
    <property type="match status" value="1"/>
</dbReference>
<dbReference type="InterPro" id="IPR036390">
    <property type="entry name" value="WH_DNA-bd_sf"/>
</dbReference>
<evidence type="ECO:0000259" key="4">
    <source>
        <dbReference type="PROSITE" id="PS51077"/>
    </source>
</evidence>
<dbReference type="InterPro" id="IPR036388">
    <property type="entry name" value="WH-like_DNA-bd_sf"/>
</dbReference>
<keyword evidence="3" id="KW-0804">Transcription</keyword>
<dbReference type="SUPFAM" id="SSF46785">
    <property type="entry name" value="Winged helix' DNA-binding domain"/>
    <property type="match status" value="1"/>
</dbReference>
<dbReference type="Proteomes" id="UP001500449">
    <property type="component" value="Unassembled WGS sequence"/>
</dbReference>
<gene>
    <name evidence="6" type="ORF">GCM10009836_53860</name>
</gene>
<reference evidence="6 7" key="1">
    <citation type="journal article" date="2019" name="Int. J. Syst. Evol. Microbiol.">
        <title>The Global Catalogue of Microorganisms (GCM) 10K type strain sequencing project: providing services to taxonomists for standard genome sequencing and annotation.</title>
        <authorList>
            <consortium name="The Broad Institute Genomics Platform"/>
            <consortium name="The Broad Institute Genome Sequencing Center for Infectious Disease"/>
            <person name="Wu L."/>
            <person name="Ma J."/>
        </authorList>
    </citation>
    <scope>NUCLEOTIDE SEQUENCE [LARGE SCALE GENOMIC DNA]</scope>
    <source>
        <strain evidence="6 7">JCM 16009</strain>
    </source>
</reference>
<dbReference type="Pfam" id="PF01614">
    <property type="entry name" value="IclR_C"/>
    <property type="match status" value="1"/>
</dbReference>
<dbReference type="Gene3D" id="3.30.450.40">
    <property type="match status" value="1"/>
</dbReference>
<keyword evidence="7" id="KW-1185">Reference proteome</keyword>